<organism evidence="1 2">
    <name type="scientific">Ascaris lumbricoides</name>
    <name type="common">Giant roundworm</name>
    <dbReference type="NCBI Taxonomy" id="6252"/>
    <lineage>
        <taxon>Eukaryota</taxon>
        <taxon>Metazoa</taxon>
        <taxon>Ecdysozoa</taxon>
        <taxon>Nematoda</taxon>
        <taxon>Chromadorea</taxon>
        <taxon>Rhabditida</taxon>
        <taxon>Spirurina</taxon>
        <taxon>Ascaridomorpha</taxon>
        <taxon>Ascaridoidea</taxon>
        <taxon>Ascarididae</taxon>
        <taxon>Ascaris</taxon>
    </lineage>
</organism>
<evidence type="ECO:0000313" key="1">
    <source>
        <dbReference type="Proteomes" id="UP000036681"/>
    </source>
</evidence>
<name>A0A0M3HJC7_ASCLU</name>
<reference evidence="2" key="1">
    <citation type="submission" date="2017-02" db="UniProtKB">
        <authorList>
            <consortium name="WormBaseParasite"/>
        </authorList>
    </citation>
    <scope>IDENTIFICATION</scope>
</reference>
<keyword evidence="1" id="KW-1185">Reference proteome</keyword>
<sequence>MGVDDKRLHRLSTQWIDNEMAIIVLRSILQRQKLHHTQSRMERNRLWILEKQKRAQLSLKMTNQKAGRY</sequence>
<proteinExistence type="predicted"/>
<dbReference type="WBParaSite" id="ALUE_0000162201-mRNA-1">
    <property type="protein sequence ID" value="ALUE_0000162201-mRNA-1"/>
    <property type="gene ID" value="ALUE_0000162201"/>
</dbReference>
<accession>A0A0M3HJC7</accession>
<protein>
    <submittedName>
        <fullName evidence="2">Transposase</fullName>
    </submittedName>
</protein>
<dbReference type="AlphaFoldDB" id="A0A0M3HJC7"/>
<dbReference type="Proteomes" id="UP000036681">
    <property type="component" value="Unplaced"/>
</dbReference>
<evidence type="ECO:0000313" key="2">
    <source>
        <dbReference type="WBParaSite" id="ALUE_0000162201-mRNA-1"/>
    </source>
</evidence>